<accession>A0A7J6KUB9</accession>
<feature type="compositionally biased region" description="Basic residues" evidence="1">
    <location>
        <begin position="46"/>
        <end position="66"/>
    </location>
</feature>
<keyword evidence="3" id="KW-1185">Reference proteome</keyword>
<feature type="region of interest" description="Disordered" evidence="1">
    <location>
        <begin position="84"/>
        <end position="103"/>
    </location>
</feature>
<dbReference type="Proteomes" id="UP000591131">
    <property type="component" value="Unassembled WGS sequence"/>
</dbReference>
<feature type="region of interest" description="Disordered" evidence="1">
    <location>
        <begin position="1"/>
        <end position="67"/>
    </location>
</feature>
<name>A0A7J6KUB9_PERCH</name>
<dbReference type="EMBL" id="JAAPAO010001321">
    <property type="protein sequence ID" value="KAF4650189.1"/>
    <property type="molecule type" value="Genomic_DNA"/>
</dbReference>
<evidence type="ECO:0000313" key="3">
    <source>
        <dbReference type="Proteomes" id="UP000591131"/>
    </source>
</evidence>
<evidence type="ECO:0000256" key="1">
    <source>
        <dbReference type="SAM" id="MobiDB-lite"/>
    </source>
</evidence>
<organism evidence="2 3">
    <name type="scientific">Perkinsus chesapeaki</name>
    <name type="common">Clam parasite</name>
    <name type="synonym">Perkinsus andrewsi</name>
    <dbReference type="NCBI Taxonomy" id="330153"/>
    <lineage>
        <taxon>Eukaryota</taxon>
        <taxon>Sar</taxon>
        <taxon>Alveolata</taxon>
        <taxon>Perkinsozoa</taxon>
        <taxon>Perkinsea</taxon>
        <taxon>Perkinsida</taxon>
        <taxon>Perkinsidae</taxon>
        <taxon>Perkinsus</taxon>
    </lineage>
</organism>
<feature type="non-terminal residue" evidence="2">
    <location>
        <position position="1"/>
    </location>
</feature>
<proteinExistence type="predicted"/>
<feature type="compositionally biased region" description="Polar residues" evidence="1">
    <location>
        <begin position="86"/>
        <end position="103"/>
    </location>
</feature>
<protein>
    <submittedName>
        <fullName evidence="2">Uncharacterized protein</fullName>
    </submittedName>
</protein>
<reference evidence="2 3" key="1">
    <citation type="submission" date="2020-04" db="EMBL/GenBank/DDBJ databases">
        <title>Perkinsus chesapeaki whole genome sequence.</title>
        <authorList>
            <person name="Bogema D.R."/>
        </authorList>
    </citation>
    <scope>NUCLEOTIDE SEQUENCE [LARGE SCALE GENOMIC DNA]</scope>
    <source>
        <strain evidence="2">ATCC PRA-425</strain>
    </source>
</reference>
<dbReference type="AlphaFoldDB" id="A0A7J6KUB9"/>
<gene>
    <name evidence="2" type="ORF">FOL47_001391</name>
</gene>
<sequence length="103" mass="11085">MKTRSYTTSGAGPQADSTGSQSDGGEEKGHPSLEDQGEALQEERGRRRAKAKAKAATTKGRKRARASKWTEVVDSVFTIFVIKGVQSDSNGHGRRTASTYNGR</sequence>
<comment type="caution">
    <text evidence="2">The sequence shown here is derived from an EMBL/GenBank/DDBJ whole genome shotgun (WGS) entry which is preliminary data.</text>
</comment>
<feature type="compositionally biased region" description="Polar residues" evidence="1">
    <location>
        <begin position="1"/>
        <end position="23"/>
    </location>
</feature>
<evidence type="ECO:0000313" key="2">
    <source>
        <dbReference type="EMBL" id="KAF4650189.1"/>
    </source>
</evidence>